<sequence>MACVVLQKYLNDSPSVADGLLSGVTDKPAVIKARKAATKDMLTTWQSTWEKLSHEEAERQVSQHKPGDFRKLNCVQDVRVGRTVPGVGHTFVLPAWRLHAMSQADFLTRERASETQNDGVIDMGGARLLVSTSR</sequence>
<evidence type="ECO:0000313" key="2">
    <source>
        <dbReference type="Proteomes" id="UP001172102"/>
    </source>
</evidence>
<keyword evidence="2" id="KW-1185">Reference proteome</keyword>
<protein>
    <submittedName>
        <fullName evidence="1">Uncharacterized protein</fullName>
    </submittedName>
</protein>
<name>A0AA40DQL5_9PEZI</name>
<gene>
    <name evidence="1" type="ORF">B0H67DRAFT_496468</name>
</gene>
<dbReference type="AlphaFoldDB" id="A0AA40DQL5"/>
<comment type="caution">
    <text evidence="1">The sequence shown here is derived from an EMBL/GenBank/DDBJ whole genome shotgun (WGS) entry which is preliminary data.</text>
</comment>
<accession>A0AA40DQL5</accession>
<dbReference type="EMBL" id="JAUKUA010000006">
    <property type="protein sequence ID" value="KAK0708453.1"/>
    <property type="molecule type" value="Genomic_DNA"/>
</dbReference>
<proteinExistence type="predicted"/>
<reference evidence="1" key="1">
    <citation type="submission" date="2023-06" db="EMBL/GenBank/DDBJ databases">
        <title>Genome-scale phylogeny and comparative genomics of the fungal order Sordariales.</title>
        <authorList>
            <consortium name="Lawrence Berkeley National Laboratory"/>
            <person name="Hensen N."/>
            <person name="Bonometti L."/>
            <person name="Westerberg I."/>
            <person name="Brannstrom I.O."/>
            <person name="Guillou S."/>
            <person name="Cros-Aarteil S."/>
            <person name="Calhoun S."/>
            <person name="Haridas S."/>
            <person name="Kuo A."/>
            <person name="Mondo S."/>
            <person name="Pangilinan J."/>
            <person name="Riley R."/>
            <person name="Labutti K."/>
            <person name="Andreopoulos B."/>
            <person name="Lipzen A."/>
            <person name="Chen C."/>
            <person name="Yanf M."/>
            <person name="Daum C."/>
            <person name="Ng V."/>
            <person name="Clum A."/>
            <person name="Steindorff A."/>
            <person name="Ohm R."/>
            <person name="Martin F."/>
            <person name="Silar P."/>
            <person name="Natvig D."/>
            <person name="Lalanne C."/>
            <person name="Gautier V."/>
            <person name="Ament-Velasquez S.L."/>
            <person name="Kruys A."/>
            <person name="Hutchinson M.I."/>
            <person name="Powell A.J."/>
            <person name="Barry K."/>
            <person name="Miller A.N."/>
            <person name="Grigoriev I.V."/>
            <person name="Debuchy R."/>
            <person name="Gladieux P."/>
            <person name="Thoren M.H."/>
            <person name="Johannesson H."/>
        </authorList>
    </citation>
    <scope>NUCLEOTIDE SEQUENCE</scope>
    <source>
        <strain evidence="1">SMH4607-1</strain>
    </source>
</reference>
<organism evidence="1 2">
    <name type="scientific">Lasiosphaeris hirsuta</name>
    <dbReference type="NCBI Taxonomy" id="260670"/>
    <lineage>
        <taxon>Eukaryota</taxon>
        <taxon>Fungi</taxon>
        <taxon>Dikarya</taxon>
        <taxon>Ascomycota</taxon>
        <taxon>Pezizomycotina</taxon>
        <taxon>Sordariomycetes</taxon>
        <taxon>Sordariomycetidae</taxon>
        <taxon>Sordariales</taxon>
        <taxon>Lasiosphaeriaceae</taxon>
        <taxon>Lasiosphaeris</taxon>
    </lineage>
</organism>
<evidence type="ECO:0000313" key="1">
    <source>
        <dbReference type="EMBL" id="KAK0708453.1"/>
    </source>
</evidence>
<dbReference type="Proteomes" id="UP001172102">
    <property type="component" value="Unassembled WGS sequence"/>
</dbReference>